<protein>
    <recommendedName>
        <fullName evidence="3">Retrotransposon gag domain-containing protein</fullName>
    </recommendedName>
</protein>
<dbReference type="Pfam" id="PF03732">
    <property type="entry name" value="Retrotrans_gag"/>
    <property type="match status" value="1"/>
</dbReference>
<evidence type="ECO:0000256" key="2">
    <source>
        <dbReference type="SAM" id="MobiDB-lite"/>
    </source>
</evidence>
<feature type="region of interest" description="Disordered" evidence="2">
    <location>
        <begin position="366"/>
        <end position="413"/>
    </location>
</feature>
<dbReference type="InterPro" id="IPR005162">
    <property type="entry name" value="Retrotrans_gag_dom"/>
</dbReference>
<dbReference type="Proteomes" id="UP001187192">
    <property type="component" value="Unassembled WGS sequence"/>
</dbReference>
<feature type="region of interest" description="Disordered" evidence="2">
    <location>
        <begin position="1"/>
        <end position="33"/>
    </location>
</feature>
<feature type="domain" description="Retrotransposon gag" evidence="3">
    <location>
        <begin position="271"/>
        <end position="335"/>
    </location>
</feature>
<keyword evidence="1" id="KW-0175">Coiled coil</keyword>
<evidence type="ECO:0000259" key="3">
    <source>
        <dbReference type="Pfam" id="PF03732"/>
    </source>
</evidence>
<name>A0AA88JBC9_FICCA</name>
<dbReference type="AlphaFoldDB" id="A0AA88JBC9"/>
<evidence type="ECO:0000256" key="1">
    <source>
        <dbReference type="SAM" id="Coils"/>
    </source>
</evidence>
<reference evidence="4" key="1">
    <citation type="submission" date="2023-07" db="EMBL/GenBank/DDBJ databases">
        <title>draft genome sequence of fig (Ficus carica).</title>
        <authorList>
            <person name="Takahashi T."/>
            <person name="Nishimura K."/>
        </authorList>
    </citation>
    <scope>NUCLEOTIDE SEQUENCE</scope>
</reference>
<feature type="coiled-coil region" evidence="1">
    <location>
        <begin position="38"/>
        <end position="72"/>
    </location>
</feature>
<feature type="region of interest" description="Disordered" evidence="2">
    <location>
        <begin position="145"/>
        <end position="185"/>
    </location>
</feature>
<proteinExistence type="predicted"/>
<organism evidence="4 5">
    <name type="scientific">Ficus carica</name>
    <name type="common">Common fig</name>
    <dbReference type="NCBI Taxonomy" id="3494"/>
    <lineage>
        <taxon>Eukaryota</taxon>
        <taxon>Viridiplantae</taxon>
        <taxon>Streptophyta</taxon>
        <taxon>Embryophyta</taxon>
        <taxon>Tracheophyta</taxon>
        <taxon>Spermatophyta</taxon>
        <taxon>Magnoliopsida</taxon>
        <taxon>eudicotyledons</taxon>
        <taxon>Gunneridae</taxon>
        <taxon>Pentapetalae</taxon>
        <taxon>rosids</taxon>
        <taxon>fabids</taxon>
        <taxon>Rosales</taxon>
        <taxon>Moraceae</taxon>
        <taxon>Ficeae</taxon>
        <taxon>Ficus</taxon>
    </lineage>
</organism>
<gene>
    <name evidence="4" type="ORF">TIFTF001_036582</name>
</gene>
<comment type="caution">
    <text evidence="4">The sequence shown here is derived from an EMBL/GenBank/DDBJ whole genome shotgun (WGS) entry which is preliminary data.</text>
</comment>
<sequence length="447" mass="51131">MAAEHEHQDELPQGSPVDHQEASTSEAISQSTNLTRLVEELTKKHSDQQSHMENITAENQILKNQLMSINSQAAYSYYYNLYFGYSTAANNRGWNPAASQNPQGANTGGWPYTTPQNLRTSRATHSPMAPMQPLFTPGYALTQNERQAQQRQIAPGSESRRRITPSRRSTPDLPQPPEGPTQTGAINVEEMMRSFMSEEMRTLEAQMEQRFSSQIQRATTSTRKLMTSLEESEKRPTQAVSPTPSLPNLEASLFHVSTECRIRTTTCSRSRVETESIDLFDELSLEFMRSYSVHIQSGKTTKDLWGVIQGPHESLRAYIRRFSKAISEISGLDDGTAREALKKAKGFIELQEENERIERDLARTRDELSKARDDRAKTFRRERQRPQRLTEHRVERTTRRDHKRPLSPPKYALGISPSELIAHLKRQDFVTWPKKLPENPARDTMKY</sequence>
<evidence type="ECO:0000313" key="5">
    <source>
        <dbReference type="Proteomes" id="UP001187192"/>
    </source>
</evidence>
<feature type="compositionally biased region" description="Basic and acidic residues" evidence="2">
    <location>
        <begin position="366"/>
        <end position="398"/>
    </location>
</feature>
<accession>A0AA88JBC9</accession>
<evidence type="ECO:0000313" key="4">
    <source>
        <dbReference type="EMBL" id="GMN67522.1"/>
    </source>
</evidence>
<feature type="compositionally biased region" description="Basic and acidic residues" evidence="2">
    <location>
        <begin position="1"/>
        <end position="10"/>
    </location>
</feature>
<keyword evidence="5" id="KW-1185">Reference proteome</keyword>
<dbReference type="EMBL" id="BTGU01000465">
    <property type="protein sequence ID" value="GMN67522.1"/>
    <property type="molecule type" value="Genomic_DNA"/>
</dbReference>
<feature type="compositionally biased region" description="Polar residues" evidence="2">
    <location>
        <begin position="22"/>
        <end position="33"/>
    </location>
</feature>